<dbReference type="PROSITE" id="PS51186">
    <property type="entry name" value="GNAT"/>
    <property type="match status" value="1"/>
</dbReference>
<dbReference type="PANTHER" id="PTHR37817">
    <property type="entry name" value="N-ACETYLTRANSFERASE EIS"/>
    <property type="match status" value="1"/>
</dbReference>
<evidence type="ECO:0000259" key="1">
    <source>
        <dbReference type="PROSITE" id="PS51186"/>
    </source>
</evidence>
<dbReference type="InterPro" id="IPR036527">
    <property type="entry name" value="SCP2_sterol-bd_dom_sf"/>
</dbReference>
<dbReference type="EMBL" id="JADCSA010000013">
    <property type="protein sequence ID" value="MBE7325553.1"/>
    <property type="molecule type" value="Genomic_DNA"/>
</dbReference>
<dbReference type="Pfam" id="PF17668">
    <property type="entry name" value="Acetyltransf_17"/>
    <property type="match status" value="1"/>
</dbReference>
<dbReference type="RefSeq" id="WP_193638881.1">
    <property type="nucleotide sequence ID" value="NZ_JADCSA010000013.1"/>
</dbReference>
<comment type="caution">
    <text evidence="2">The sequence shown here is derived from an EMBL/GenBank/DDBJ whole genome shotgun (WGS) entry which is preliminary data.</text>
</comment>
<evidence type="ECO:0000313" key="3">
    <source>
        <dbReference type="Proteomes" id="UP000756387"/>
    </source>
</evidence>
<dbReference type="InterPro" id="IPR041380">
    <property type="entry name" value="Acetyltransf_17"/>
</dbReference>
<sequence>MEFDVRTLDPTDPSTDPELLRGYLAAVNRGFHENRSGPEGERHWLADVRGNGTRLHGAWLPEGVYGAGVVPVATVVSWLGSLNTGSQLLDLHMVSDVTVSPANRRQGLARTLIERDLAEAAAAGRPMAALTVSEAPIYRRFGFGPSSFFSKVSVDAGPRFAFDYFEPTGRFVHVEPADLGDVPATIFDAWHAQRRGSVSRTAFFDAFVHGEWDWKGQKPEMGLRAVVHLDEHDEPHGYVLYRHGGWKQDHTVTVESLVSLSPEGELALWHFLTGIDLTDTVKATVPVDHILPWALQDRRCVKRSGPFDHIWLRILDVVASLEARPWYADGEVVLGVTDHQGHAEGRWAVRVEAGRATVVRSDARPEVSLDVATLGAAYLGAVDVPTLVHAGQIRGDADALATWAAMSDGGPEPYSLTSF</sequence>
<dbReference type="Gene3D" id="3.30.1050.10">
    <property type="entry name" value="SCP2 sterol-binding domain"/>
    <property type="match status" value="1"/>
</dbReference>
<dbReference type="PANTHER" id="PTHR37817:SF1">
    <property type="entry name" value="N-ACETYLTRANSFERASE EIS"/>
    <property type="match status" value="1"/>
</dbReference>
<dbReference type="Gene3D" id="3.40.630.30">
    <property type="match status" value="2"/>
</dbReference>
<dbReference type="Pfam" id="PF13530">
    <property type="entry name" value="SCP2_2"/>
    <property type="match status" value="1"/>
</dbReference>
<proteinExistence type="predicted"/>
<protein>
    <submittedName>
        <fullName evidence="2">GNAT family N-acetyltransferase</fullName>
    </submittedName>
</protein>
<name>A0ABR9RVC3_9ACTN</name>
<dbReference type="InterPro" id="IPR000182">
    <property type="entry name" value="GNAT_dom"/>
</dbReference>
<dbReference type="Pfam" id="PF13527">
    <property type="entry name" value="Acetyltransf_9"/>
    <property type="match status" value="1"/>
</dbReference>
<dbReference type="InterPro" id="IPR025559">
    <property type="entry name" value="Eis_dom"/>
</dbReference>
<accession>A0ABR9RVC3</accession>
<evidence type="ECO:0000313" key="2">
    <source>
        <dbReference type="EMBL" id="MBE7325553.1"/>
    </source>
</evidence>
<organism evidence="2 3">
    <name type="scientific">Nocardioides malaquae</name>
    <dbReference type="NCBI Taxonomy" id="2773426"/>
    <lineage>
        <taxon>Bacteria</taxon>
        <taxon>Bacillati</taxon>
        <taxon>Actinomycetota</taxon>
        <taxon>Actinomycetes</taxon>
        <taxon>Propionibacteriales</taxon>
        <taxon>Nocardioidaceae</taxon>
        <taxon>Nocardioides</taxon>
    </lineage>
</organism>
<dbReference type="SUPFAM" id="SSF55729">
    <property type="entry name" value="Acyl-CoA N-acyltransferases (Nat)"/>
    <property type="match status" value="1"/>
</dbReference>
<dbReference type="InterPro" id="IPR051554">
    <property type="entry name" value="Acetyltransferase_Eis"/>
</dbReference>
<gene>
    <name evidence="2" type="ORF">IEQ44_12915</name>
</gene>
<feature type="domain" description="N-acetyltransferase" evidence="1">
    <location>
        <begin position="3"/>
        <end position="169"/>
    </location>
</feature>
<dbReference type="InterPro" id="IPR016181">
    <property type="entry name" value="Acyl_CoA_acyltransferase"/>
</dbReference>
<dbReference type="Proteomes" id="UP000756387">
    <property type="component" value="Unassembled WGS sequence"/>
</dbReference>
<reference evidence="2 3" key="1">
    <citation type="submission" date="2020-10" db="EMBL/GenBank/DDBJ databases">
        <title>Nocardioides sp. isolated from sludge.</title>
        <authorList>
            <person name="Zhang X."/>
        </authorList>
    </citation>
    <scope>NUCLEOTIDE SEQUENCE [LARGE SCALE GENOMIC DNA]</scope>
    <source>
        <strain evidence="2 3">Y6</strain>
    </source>
</reference>
<keyword evidence="3" id="KW-1185">Reference proteome</keyword>
<dbReference type="SUPFAM" id="SSF55718">
    <property type="entry name" value="SCP-like"/>
    <property type="match status" value="1"/>
</dbReference>